<dbReference type="EMBL" id="CP014038">
    <property type="protein sequence ID" value="AMF97025.2"/>
    <property type="molecule type" value="Genomic_DNA"/>
</dbReference>
<evidence type="ECO:0000256" key="4">
    <source>
        <dbReference type="ARBA" id="ARBA00023163"/>
    </source>
</evidence>
<dbReference type="CDD" id="cd08414">
    <property type="entry name" value="PBP2_LTTR_aromatics_like"/>
    <property type="match status" value="1"/>
</dbReference>
<dbReference type="Gene3D" id="3.40.190.10">
    <property type="entry name" value="Periplasmic binding protein-like II"/>
    <property type="match status" value="2"/>
</dbReference>
<dbReference type="PRINTS" id="PR00039">
    <property type="entry name" value="HTHLYSR"/>
</dbReference>
<keyword evidence="7" id="KW-1185">Reference proteome</keyword>
<dbReference type="InterPro" id="IPR005119">
    <property type="entry name" value="LysR_subst-bd"/>
</dbReference>
<dbReference type="SUPFAM" id="SSF46785">
    <property type="entry name" value="Winged helix' DNA-binding domain"/>
    <property type="match status" value="1"/>
</dbReference>
<evidence type="ECO:0000259" key="5">
    <source>
        <dbReference type="PROSITE" id="PS50931"/>
    </source>
</evidence>
<dbReference type="Pfam" id="PF00126">
    <property type="entry name" value="HTH_1"/>
    <property type="match status" value="1"/>
</dbReference>
<gene>
    <name evidence="6" type="ORF">AL538_04360</name>
</gene>
<keyword evidence="4" id="KW-0804">Transcription</keyword>
<dbReference type="Gene3D" id="1.10.10.10">
    <property type="entry name" value="Winged helix-like DNA-binding domain superfamily/Winged helix DNA-binding domain"/>
    <property type="match status" value="1"/>
</dbReference>
<dbReference type="InterPro" id="IPR036388">
    <property type="entry name" value="WH-like_DNA-bd_sf"/>
</dbReference>
<feature type="domain" description="HTH lysR-type" evidence="5">
    <location>
        <begin position="2"/>
        <end position="59"/>
    </location>
</feature>
<dbReference type="RefSeq" id="WP_077280789.1">
    <property type="nucleotide sequence ID" value="NZ_CP014038.2"/>
</dbReference>
<evidence type="ECO:0000313" key="6">
    <source>
        <dbReference type="EMBL" id="AMF97025.2"/>
    </source>
</evidence>
<dbReference type="SUPFAM" id="SSF53850">
    <property type="entry name" value="Periplasmic binding protein-like II"/>
    <property type="match status" value="1"/>
</dbReference>
<reference evidence="6" key="1">
    <citation type="submission" date="2018-01" db="EMBL/GenBank/DDBJ databases">
        <title>FDA dAtabase for Regulatory Grade micrObial Sequences (FDA-ARGOS): Supporting development and validation of Infectious Disease Dx tests.</title>
        <authorList>
            <person name="Hoffmann M."/>
            <person name="Allard M."/>
            <person name="Evans P."/>
            <person name="Brown E."/>
            <person name="Tallon L."/>
            <person name="Sadzewicz L."/>
            <person name="Sengamalay N."/>
            <person name="Ott S."/>
            <person name="Godinez A."/>
            <person name="Nagaraj S."/>
            <person name="Vyas G."/>
            <person name="Aluvathingal J."/>
            <person name="Nadendla S."/>
            <person name="Geyer C."/>
            <person name="Sichtig H."/>
        </authorList>
    </citation>
    <scope>NUCLEOTIDE SEQUENCE</scope>
    <source>
        <strain evidence="6">FDAARGOS_107</strain>
    </source>
</reference>
<name>A0ABN4KVC4_VIBHA</name>
<protein>
    <submittedName>
        <fullName evidence="6">LysR family transcriptional regulator</fullName>
    </submittedName>
</protein>
<dbReference type="Proteomes" id="UP000067422">
    <property type="component" value="Chromosome 1"/>
</dbReference>
<evidence type="ECO:0000313" key="7">
    <source>
        <dbReference type="Proteomes" id="UP000067422"/>
    </source>
</evidence>
<dbReference type="InterPro" id="IPR036390">
    <property type="entry name" value="WH_DNA-bd_sf"/>
</dbReference>
<dbReference type="Pfam" id="PF03466">
    <property type="entry name" value="LysR_substrate"/>
    <property type="match status" value="1"/>
</dbReference>
<evidence type="ECO:0000256" key="3">
    <source>
        <dbReference type="ARBA" id="ARBA00023125"/>
    </source>
</evidence>
<comment type="similarity">
    <text evidence="1">Belongs to the LysR transcriptional regulatory family.</text>
</comment>
<dbReference type="PANTHER" id="PTHR30346:SF28">
    <property type="entry name" value="HTH-TYPE TRANSCRIPTIONAL REGULATOR CYNR"/>
    <property type="match status" value="1"/>
</dbReference>
<evidence type="ECO:0000256" key="1">
    <source>
        <dbReference type="ARBA" id="ARBA00009437"/>
    </source>
</evidence>
<proteinExistence type="inferred from homology"/>
<sequence>MMELRQIKYFLAVANSGGVRKASQLLSVTQPAISRQISDLEEELGVLLFDRVSRRLSLTLAGEYYREQMIEIVDSIENATQTVKRVASGSIGNLKLGSVESVLWEGMVPNYLSKFREENPDIAMEMVTDNTVKLLKHIEKGALDCAFVYLFQDLDDSYDFIELRKDKMTLAYPASWSERIGESVTVEQLNSLPFIRFPRVSYPAFYDWQEQKFKSIGLFPSVLHWAHHESSMLALVAAGQGVAIVNSRHVARASPLIRFIPLSEVELHLPLCFVWKNEKIKPVVKRLSNQLVDSLSLLDIT</sequence>
<keyword evidence="3" id="KW-0238">DNA-binding</keyword>
<dbReference type="PROSITE" id="PS50931">
    <property type="entry name" value="HTH_LYSR"/>
    <property type="match status" value="1"/>
</dbReference>
<accession>A0ABN4KVC4</accession>
<dbReference type="InterPro" id="IPR000847">
    <property type="entry name" value="LysR_HTH_N"/>
</dbReference>
<evidence type="ECO:0000256" key="2">
    <source>
        <dbReference type="ARBA" id="ARBA00023015"/>
    </source>
</evidence>
<keyword evidence="2" id="KW-0805">Transcription regulation</keyword>
<dbReference type="PANTHER" id="PTHR30346">
    <property type="entry name" value="TRANSCRIPTIONAL DUAL REGULATOR HCAR-RELATED"/>
    <property type="match status" value="1"/>
</dbReference>
<organism evidence="6 7">
    <name type="scientific">Vibrio harveyi</name>
    <name type="common">Beneckea harveyi</name>
    <dbReference type="NCBI Taxonomy" id="669"/>
    <lineage>
        <taxon>Bacteria</taxon>
        <taxon>Pseudomonadati</taxon>
        <taxon>Pseudomonadota</taxon>
        <taxon>Gammaproteobacteria</taxon>
        <taxon>Vibrionales</taxon>
        <taxon>Vibrionaceae</taxon>
        <taxon>Vibrio</taxon>
    </lineage>
</organism>